<comment type="caution">
    <text evidence="1">The sequence shown here is derived from an EMBL/GenBank/DDBJ whole genome shotgun (WGS) entry which is preliminary data.</text>
</comment>
<protein>
    <submittedName>
        <fullName evidence="1">Uncharacterized protein</fullName>
    </submittedName>
</protein>
<reference evidence="1" key="1">
    <citation type="journal article" date="2022" name="Int. J. Mol. Sci.">
        <title>Draft Genome of Tanacetum Coccineum: Genomic Comparison of Closely Related Tanacetum-Family Plants.</title>
        <authorList>
            <person name="Yamashiro T."/>
            <person name="Shiraishi A."/>
            <person name="Nakayama K."/>
            <person name="Satake H."/>
        </authorList>
    </citation>
    <scope>NUCLEOTIDE SEQUENCE</scope>
</reference>
<dbReference type="Proteomes" id="UP001151760">
    <property type="component" value="Unassembled WGS sequence"/>
</dbReference>
<evidence type="ECO:0000313" key="1">
    <source>
        <dbReference type="EMBL" id="GJT07405.1"/>
    </source>
</evidence>
<reference evidence="1" key="2">
    <citation type="submission" date="2022-01" db="EMBL/GenBank/DDBJ databases">
        <authorList>
            <person name="Yamashiro T."/>
            <person name="Shiraishi A."/>
            <person name="Satake H."/>
            <person name="Nakayama K."/>
        </authorList>
    </citation>
    <scope>NUCLEOTIDE SEQUENCE</scope>
</reference>
<keyword evidence="2" id="KW-1185">Reference proteome</keyword>
<name>A0ABQ5AY77_9ASTR</name>
<accession>A0ABQ5AY77</accession>
<evidence type="ECO:0000313" key="2">
    <source>
        <dbReference type="Proteomes" id="UP001151760"/>
    </source>
</evidence>
<organism evidence="1 2">
    <name type="scientific">Tanacetum coccineum</name>
    <dbReference type="NCBI Taxonomy" id="301880"/>
    <lineage>
        <taxon>Eukaryota</taxon>
        <taxon>Viridiplantae</taxon>
        <taxon>Streptophyta</taxon>
        <taxon>Embryophyta</taxon>
        <taxon>Tracheophyta</taxon>
        <taxon>Spermatophyta</taxon>
        <taxon>Magnoliopsida</taxon>
        <taxon>eudicotyledons</taxon>
        <taxon>Gunneridae</taxon>
        <taxon>Pentapetalae</taxon>
        <taxon>asterids</taxon>
        <taxon>campanulids</taxon>
        <taxon>Asterales</taxon>
        <taxon>Asteraceae</taxon>
        <taxon>Asteroideae</taxon>
        <taxon>Anthemideae</taxon>
        <taxon>Anthemidinae</taxon>
        <taxon>Tanacetum</taxon>
    </lineage>
</organism>
<proteinExistence type="predicted"/>
<gene>
    <name evidence="1" type="ORF">Tco_0841867</name>
</gene>
<dbReference type="EMBL" id="BQNB010012748">
    <property type="protein sequence ID" value="GJT07405.1"/>
    <property type="molecule type" value="Genomic_DNA"/>
</dbReference>
<sequence>MNVQTFTKHLANAGLEVESEHVVLMLATEDRLGYAFIHLRGKSHGPREVVDVFRCLVAPYPLSWVHFSVSLGGERSLRSYYRIHASGSDCFTSPFGLAMVLLGCEPEAPRSRSLEVLLFTNLEKIGKGSNLVSNHLGRHLVAGQFLVSKSDTPPQVKHFARIAFTEIRAGAGVWFFLSRINALTILLAQAKPDETDGVEARITFETMALLRDLTNFGLALV</sequence>